<accession>A0A4U1MJB9</accession>
<dbReference type="OrthoDB" id="9802121at2"/>
<dbReference type="Proteomes" id="UP000310541">
    <property type="component" value="Unassembled WGS sequence"/>
</dbReference>
<evidence type="ECO:0000313" key="7">
    <source>
        <dbReference type="EMBL" id="TKD70572.1"/>
    </source>
</evidence>
<feature type="transmembrane region" description="Helical" evidence="6">
    <location>
        <begin position="96"/>
        <end position="120"/>
    </location>
</feature>
<comment type="similarity">
    <text evidence="2">Belongs to the UPF0382 family.</text>
</comment>
<dbReference type="InterPro" id="IPR006696">
    <property type="entry name" value="DUF423"/>
</dbReference>
<feature type="transmembrane region" description="Helical" evidence="6">
    <location>
        <begin position="71"/>
        <end position="90"/>
    </location>
</feature>
<evidence type="ECO:0000256" key="5">
    <source>
        <dbReference type="ARBA" id="ARBA00023136"/>
    </source>
</evidence>
<dbReference type="AlphaFoldDB" id="A0A4U1MJB9"/>
<dbReference type="PANTHER" id="PTHR43461">
    <property type="entry name" value="TRANSMEMBRANE PROTEIN 256"/>
    <property type="match status" value="1"/>
</dbReference>
<evidence type="ECO:0000256" key="4">
    <source>
        <dbReference type="ARBA" id="ARBA00022989"/>
    </source>
</evidence>
<keyword evidence="4 6" id="KW-1133">Transmembrane helix</keyword>
<evidence type="ECO:0000256" key="3">
    <source>
        <dbReference type="ARBA" id="ARBA00022692"/>
    </source>
</evidence>
<dbReference type="PANTHER" id="PTHR43461:SF1">
    <property type="entry name" value="TRANSMEMBRANE PROTEIN 256"/>
    <property type="match status" value="1"/>
</dbReference>
<sequence length="122" mass="12787">MKLFLIIGAINAALAVGLGAFGAHGLESRLSERMLATFKTGVQYHMYHALGLIGIALAADKLQSAGLIQWAGWLMFAGIVLFSGSLYVLSLSGIKILGAITPLGGVAFITAWILLIVAAFKL</sequence>
<dbReference type="GO" id="GO:0005886">
    <property type="term" value="C:plasma membrane"/>
    <property type="evidence" value="ECO:0007669"/>
    <property type="project" value="TreeGrafter"/>
</dbReference>
<dbReference type="RefSeq" id="WP_136946652.1">
    <property type="nucleotide sequence ID" value="NZ_SWFM01000002.1"/>
</dbReference>
<evidence type="ECO:0000313" key="8">
    <source>
        <dbReference type="Proteomes" id="UP000310541"/>
    </source>
</evidence>
<name>A0A4U1MJB9_9BACL</name>
<dbReference type="Pfam" id="PF04241">
    <property type="entry name" value="DUF423"/>
    <property type="match status" value="1"/>
</dbReference>
<protein>
    <submittedName>
        <fullName evidence="7">DUF423 domain-containing protein</fullName>
    </submittedName>
</protein>
<evidence type="ECO:0000256" key="6">
    <source>
        <dbReference type="SAM" id="Phobius"/>
    </source>
</evidence>
<feature type="transmembrane region" description="Helical" evidence="6">
    <location>
        <begin position="41"/>
        <end position="59"/>
    </location>
</feature>
<evidence type="ECO:0000256" key="2">
    <source>
        <dbReference type="ARBA" id="ARBA00009694"/>
    </source>
</evidence>
<proteinExistence type="inferred from homology"/>
<reference evidence="7 8" key="1">
    <citation type="submission" date="2019-04" db="EMBL/GenBank/DDBJ databases">
        <title>Genome sequence of Bacillus hwajinpoensis strain Y2.</title>
        <authorList>
            <person name="Fair J.L."/>
            <person name="Maclea K.S."/>
        </authorList>
    </citation>
    <scope>NUCLEOTIDE SEQUENCE [LARGE SCALE GENOMIC DNA]</scope>
    <source>
        <strain evidence="7 8">Y2</strain>
    </source>
</reference>
<comment type="caution">
    <text evidence="7">The sequence shown here is derived from an EMBL/GenBank/DDBJ whole genome shotgun (WGS) entry which is preliminary data.</text>
</comment>
<keyword evidence="5 6" id="KW-0472">Membrane</keyword>
<comment type="subcellular location">
    <subcellularLocation>
        <location evidence="1">Membrane</location>
        <topology evidence="1">Multi-pass membrane protein</topology>
    </subcellularLocation>
</comment>
<gene>
    <name evidence="7" type="ORF">FBF83_08035</name>
</gene>
<organism evidence="7 8">
    <name type="scientific">Guptibacillus hwajinpoensis</name>
    <dbReference type="NCBI Taxonomy" id="208199"/>
    <lineage>
        <taxon>Bacteria</taxon>
        <taxon>Bacillati</taxon>
        <taxon>Bacillota</taxon>
        <taxon>Bacilli</taxon>
        <taxon>Bacillales</taxon>
        <taxon>Guptibacillaceae</taxon>
        <taxon>Guptibacillus</taxon>
    </lineage>
</organism>
<evidence type="ECO:0000256" key="1">
    <source>
        <dbReference type="ARBA" id="ARBA00004141"/>
    </source>
</evidence>
<dbReference type="EMBL" id="SWFM01000002">
    <property type="protein sequence ID" value="TKD70572.1"/>
    <property type="molecule type" value="Genomic_DNA"/>
</dbReference>
<keyword evidence="3 6" id="KW-0812">Transmembrane</keyword>